<name>A0AAE1B876_9GAST</name>
<keyword evidence="2" id="KW-1185">Reference proteome</keyword>
<dbReference type="EMBL" id="JAWDGP010000315">
    <property type="protein sequence ID" value="KAK3801443.1"/>
    <property type="molecule type" value="Genomic_DNA"/>
</dbReference>
<gene>
    <name evidence="1" type="ORF">RRG08_067332</name>
</gene>
<evidence type="ECO:0000313" key="2">
    <source>
        <dbReference type="Proteomes" id="UP001283361"/>
    </source>
</evidence>
<proteinExistence type="predicted"/>
<accession>A0AAE1B876</accession>
<dbReference type="Proteomes" id="UP001283361">
    <property type="component" value="Unassembled WGS sequence"/>
</dbReference>
<sequence>MREKTFRKSFVEDSDKVEYIEIEVIVESPLVEWRIRSLDIKLFLFTLEDNGQPLGLVGAAVQLTNTDRCSTEGLEREWPPSEHVLLDGLDVSGAGFHRLDWTTRELSGQL</sequence>
<dbReference type="AlphaFoldDB" id="A0AAE1B876"/>
<reference evidence="1" key="1">
    <citation type="journal article" date="2023" name="G3 (Bethesda)">
        <title>A reference genome for the long-term kleptoplast-retaining sea slug Elysia crispata morphotype clarki.</title>
        <authorList>
            <person name="Eastman K.E."/>
            <person name="Pendleton A.L."/>
            <person name="Shaikh M.A."/>
            <person name="Suttiyut T."/>
            <person name="Ogas R."/>
            <person name="Tomko P."/>
            <person name="Gavelis G."/>
            <person name="Widhalm J.R."/>
            <person name="Wisecaver J.H."/>
        </authorList>
    </citation>
    <scope>NUCLEOTIDE SEQUENCE</scope>
    <source>
        <strain evidence="1">ECLA1</strain>
    </source>
</reference>
<organism evidence="1 2">
    <name type="scientific">Elysia crispata</name>
    <name type="common">lettuce slug</name>
    <dbReference type="NCBI Taxonomy" id="231223"/>
    <lineage>
        <taxon>Eukaryota</taxon>
        <taxon>Metazoa</taxon>
        <taxon>Spiralia</taxon>
        <taxon>Lophotrochozoa</taxon>
        <taxon>Mollusca</taxon>
        <taxon>Gastropoda</taxon>
        <taxon>Heterobranchia</taxon>
        <taxon>Euthyneura</taxon>
        <taxon>Panpulmonata</taxon>
        <taxon>Sacoglossa</taxon>
        <taxon>Placobranchoidea</taxon>
        <taxon>Plakobranchidae</taxon>
        <taxon>Elysia</taxon>
    </lineage>
</organism>
<comment type="caution">
    <text evidence="1">The sequence shown here is derived from an EMBL/GenBank/DDBJ whole genome shotgun (WGS) entry which is preliminary data.</text>
</comment>
<protein>
    <submittedName>
        <fullName evidence="1">Uncharacterized protein</fullName>
    </submittedName>
</protein>
<evidence type="ECO:0000313" key="1">
    <source>
        <dbReference type="EMBL" id="KAK3801443.1"/>
    </source>
</evidence>